<proteinExistence type="predicted"/>
<evidence type="ECO:0000313" key="3">
    <source>
        <dbReference type="WBParaSite" id="Gr19_v10_g3926.t1"/>
    </source>
</evidence>
<dbReference type="WBParaSite" id="Gr19_v10_g3926.t1">
    <property type="protein sequence ID" value="Gr19_v10_g3926.t1"/>
    <property type="gene ID" value="Gr19_v10_g3926"/>
</dbReference>
<keyword evidence="2" id="KW-1185">Reference proteome</keyword>
<name>A0A914HRB5_GLORO</name>
<dbReference type="Proteomes" id="UP000887572">
    <property type="component" value="Unplaced"/>
</dbReference>
<dbReference type="AlphaFoldDB" id="A0A914HRB5"/>
<accession>A0A914HRB5</accession>
<feature type="region of interest" description="Disordered" evidence="1">
    <location>
        <begin position="61"/>
        <end position="85"/>
    </location>
</feature>
<reference evidence="3" key="1">
    <citation type="submission" date="2022-11" db="UniProtKB">
        <authorList>
            <consortium name="WormBaseParasite"/>
        </authorList>
    </citation>
    <scope>IDENTIFICATION</scope>
</reference>
<evidence type="ECO:0000256" key="1">
    <source>
        <dbReference type="SAM" id="MobiDB-lite"/>
    </source>
</evidence>
<protein>
    <submittedName>
        <fullName evidence="3">Uncharacterized protein</fullName>
    </submittedName>
</protein>
<feature type="compositionally biased region" description="Polar residues" evidence="1">
    <location>
        <begin position="73"/>
        <end position="85"/>
    </location>
</feature>
<organism evidence="2 3">
    <name type="scientific">Globodera rostochiensis</name>
    <name type="common">Golden nematode worm</name>
    <name type="synonym">Heterodera rostochiensis</name>
    <dbReference type="NCBI Taxonomy" id="31243"/>
    <lineage>
        <taxon>Eukaryota</taxon>
        <taxon>Metazoa</taxon>
        <taxon>Ecdysozoa</taxon>
        <taxon>Nematoda</taxon>
        <taxon>Chromadorea</taxon>
        <taxon>Rhabditida</taxon>
        <taxon>Tylenchina</taxon>
        <taxon>Tylenchomorpha</taxon>
        <taxon>Tylenchoidea</taxon>
        <taxon>Heteroderidae</taxon>
        <taxon>Heteroderinae</taxon>
        <taxon>Globodera</taxon>
    </lineage>
</organism>
<evidence type="ECO:0000313" key="2">
    <source>
        <dbReference type="Proteomes" id="UP000887572"/>
    </source>
</evidence>
<sequence length="118" mass="12840">MAYTTLLNHSKKLQKTGQHEIARCCPNSVCRFGIVCNLSGWQGSEKALEAATLLADTNAPPSCDSNIADDASSRPSTNPGQSSGQKSKIELVLLILRFWALLYMQRGDAKALPNYQRG</sequence>